<dbReference type="GO" id="GO:0007020">
    <property type="term" value="P:microtubule nucleation"/>
    <property type="evidence" value="ECO:0007669"/>
    <property type="project" value="TreeGrafter"/>
</dbReference>
<dbReference type="InterPro" id="IPR036322">
    <property type="entry name" value="WD40_repeat_dom_sf"/>
</dbReference>
<dbReference type="PANTHER" id="PTHR44414:SF1">
    <property type="entry name" value="PROTEIN NEDD1"/>
    <property type="match status" value="1"/>
</dbReference>
<evidence type="ECO:0000313" key="2">
    <source>
        <dbReference type="Proteomes" id="UP001162156"/>
    </source>
</evidence>
<dbReference type="GO" id="GO:0000922">
    <property type="term" value="C:spindle pole"/>
    <property type="evidence" value="ECO:0007669"/>
    <property type="project" value="TreeGrafter"/>
</dbReference>
<dbReference type="PANTHER" id="PTHR44414">
    <property type="entry name" value="PROTEIN NEDD1"/>
    <property type="match status" value="1"/>
</dbReference>
<name>A0AAV8XZA0_9CUCU</name>
<dbReference type="GO" id="GO:0005813">
    <property type="term" value="C:centrosome"/>
    <property type="evidence" value="ECO:0007669"/>
    <property type="project" value="TreeGrafter"/>
</dbReference>
<sequence>MKIKDFKKLPSGIQNLEFSSDDQCLAAGCLNGQIILCDAKFKPCVSFMIPNSLTLSTIAYSKFTPNLLAAASKEGALALWDTETTDNIFYTKNHDNRITDVTFSAVYCHL</sequence>
<dbReference type="GO" id="GO:0000278">
    <property type="term" value="P:mitotic cell cycle"/>
    <property type="evidence" value="ECO:0007669"/>
    <property type="project" value="TreeGrafter"/>
</dbReference>
<dbReference type="Proteomes" id="UP001162156">
    <property type="component" value="Unassembled WGS sequence"/>
</dbReference>
<dbReference type="GO" id="GO:0036064">
    <property type="term" value="C:ciliary basal body"/>
    <property type="evidence" value="ECO:0007669"/>
    <property type="project" value="TreeGrafter"/>
</dbReference>
<dbReference type="InterPro" id="IPR015943">
    <property type="entry name" value="WD40/YVTN_repeat-like_dom_sf"/>
</dbReference>
<organism evidence="1 2">
    <name type="scientific">Rhamnusium bicolor</name>
    <dbReference type="NCBI Taxonomy" id="1586634"/>
    <lineage>
        <taxon>Eukaryota</taxon>
        <taxon>Metazoa</taxon>
        <taxon>Ecdysozoa</taxon>
        <taxon>Arthropoda</taxon>
        <taxon>Hexapoda</taxon>
        <taxon>Insecta</taxon>
        <taxon>Pterygota</taxon>
        <taxon>Neoptera</taxon>
        <taxon>Endopterygota</taxon>
        <taxon>Coleoptera</taxon>
        <taxon>Polyphaga</taxon>
        <taxon>Cucujiformia</taxon>
        <taxon>Chrysomeloidea</taxon>
        <taxon>Cerambycidae</taxon>
        <taxon>Lepturinae</taxon>
        <taxon>Rhagiini</taxon>
        <taxon>Rhamnusium</taxon>
    </lineage>
</organism>
<dbReference type="AlphaFoldDB" id="A0AAV8XZA0"/>
<dbReference type="GO" id="GO:0005814">
    <property type="term" value="C:centriole"/>
    <property type="evidence" value="ECO:0007669"/>
    <property type="project" value="TreeGrafter"/>
</dbReference>
<dbReference type="Gene3D" id="2.130.10.10">
    <property type="entry name" value="YVTN repeat-like/Quinoprotein amine dehydrogenase"/>
    <property type="match status" value="1"/>
</dbReference>
<reference evidence="1" key="1">
    <citation type="journal article" date="2023" name="Insect Mol. Biol.">
        <title>Genome sequencing provides insights into the evolution of gene families encoding plant cell wall-degrading enzymes in longhorned beetles.</title>
        <authorList>
            <person name="Shin N.R."/>
            <person name="Okamura Y."/>
            <person name="Kirsch R."/>
            <person name="Pauchet Y."/>
        </authorList>
    </citation>
    <scope>NUCLEOTIDE SEQUENCE</scope>
    <source>
        <strain evidence="1">RBIC_L_NR</strain>
    </source>
</reference>
<dbReference type="GO" id="GO:0005737">
    <property type="term" value="C:cytoplasm"/>
    <property type="evidence" value="ECO:0007669"/>
    <property type="project" value="TreeGrafter"/>
</dbReference>
<evidence type="ECO:0008006" key="3">
    <source>
        <dbReference type="Google" id="ProtNLM"/>
    </source>
</evidence>
<proteinExistence type="predicted"/>
<accession>A0AAV8XZA0</accession>
<dbReference type="SUPFAM" id="SSF50978">
    <property type="entry name" value="WD40 repeat-like"/>
    <property type="match status" value="1"/>
</dbReference>
<protein>
    <recommendedName>
        <fullName evidence="3">Anaphase-promoting complex subunit 4 WD40 domain-containing protein</fullName>
    </recommendedName>
</protein>
<comment type="caution">
    <text evidence="1">The sequence shown here is derived from an EMBL/GenBank/DDBJ whole genome shotgun (WGS) entry which is preliminary data.</text>
</comment>
<dbReference type="InterPro" id="IPR052818">
    <property type="entry name" value="NEDD1_Spindle_Assembly"/>
</dbReference>
<evidence type="ECO:0000313" key="1">
    <source>
        <dbReference type="EMBL" id="KAJ8943999.1"/>
    </source>
</evidence>
<dbReference type="EMBL" id="JANEYF010002636">
    <property type="protein sequence ID" value="KAJ8943999.1"/>
    <property type="molecule type" value="Genomic_DNA"/>
</dbReference>
<keyword evidence="2" id="KW-1185">Reference proteome</keyword>
<gene>
    <name evidence="1" type="ORF">NQ314_009582</name>
</gene>
<dbReference type="GO" id="GO:0043015">
    <property type="term" value="F:gamma-tubulin binding"/>
    <property type="evidence" value="ECO:0007669"/>
    <property type="project" value="TreeGrafter"/>
</dbReference>